<dbReference type="Pfam" id="PF24864">
    <property type="entry name" value="DUF7730"/>
    <property type="match status" value="1"/>
</dbReference>
<dbReference type="EMBL" id="JARIHO010000085">
    <property type="protein sequence ID" value="KAJ7308569.1"/>
    <property type="molecule type" value="Genomic_DNA"/>
</dbReference>
<evidence type="ECO:0000313" key="2">
    <source>
        <dbReference type="EMBL" id="KAJ7308569.1"/>
    </source>
</evidence>
<organism evidence="2 3">
    <name type="scientific">Mycena albidolilacea</name>
    <dbReference type="NCBI Taxonomy" id="1033008"/>
    <lineage>
        <taxon>Eukaryota</taxon>
        <taxon>Fungi</taxon>
        <taxon>Dikarya</taxon>
        <taxon>Basidiomycota</taxon>
        <taxon>Agaricomycotina</taxon>
        <taxon>Agaricomycetes</taxon>
        <taxon>Agaricomycetidae</taxon>
        <taxon>Agaricales</taxon>
        <taxon>Marasmiineae</taxon>
        <taxon>Mycenaceae</taxon>
        <taxon>Mycena</taxon>
    </lineage>
</organism>
<evidence type="ECO:0000313" key="3">
    <source>
        <dbReference type="Proteomes" id="UP001218218"/>
    </source>
</evidence>
<name>A0AAD6Z5V0_9AGAR</name>
<dbReference type="AlphaFoldDB" id="A0AAD6Z5V0"/>
<dbReference type="Proteomes" id="UP001218218">
    <property type="component" value="Unassembled WGS sequence"/>
</dbReference>
<accession>A0AAD6Z5V0</accession>
<protein>
    <recommendedName>
        <fullName evidence="1">DUF7730 domain-containing protein</fullName>
    </recommendedName>
</protein>
<proteinExistence type="predicted"/>
<dbReference type="InterPro" id="IPR056632">
    <property type="entry name" value="DUF7730"/>
</dbReference>
<gene>
    <name evidence="2" type="ORF">DFH08DRAFT_490302</name>
</gene>
<sequence length="317" mass="36128">MPLADTVRTIGKLATRCSLLFVCSPCLALQWARRRKRHGGRVTVSVELSYPTPLPVDRIDICRNGPILEQPTCRLLQLPPELRHLIFEIALANRLVHIQLVPSAQFDRYILRTTCYPAEWLSAPNDPGIVDPPDDIPVALLLACRAVYVEALPIMHHQNTYYFNLRDLPDILQCSLGQYCLPEIRKLYIHQDFSFRVPTVGLWDSVFETLQHMCLEVLTLEFTVDSAQVHREGFPVDNAWRLGLLAIRHLRTLNIFFQTLGPDSPLDAEKIIDVQAFRDLMIGPEADEKYEAFLLVETKTPEICHVDLGQRSIAQQA</sequence>
<feature type="domain" description="DUF7730" evidence="1">
    <location>
        <begin position="69"/>
        <end position="193"/>
    </location>
</feature>
<evidence type="ECO:0000259" key="1">
    <source>
        <dbReference type="Pfam" id="PF24864"/>
    </source>
</evidence>
<reference evidence="2" key="1">
    <citation type="submission" date="2023-03" db="EMBL/GenBank/DDBJ databases">
        <title>Massive genome expansion in bonnet fungi (Mycena s.s.) driven by repeated elements and novel gene families across ecological guilds.</title>
        <authorList>
            <consortium name="Lawrence Berkeley National Laboratory"/>
            <person name="Harder C.B."/>
            <person name="Miyauchi S."/>
            <person name="Viragh M."/>
            <person name="Kuo A."/>
            <person name="Thoen E."/>
            <person name="Andreopoulos B."/>
            <person name="Lu D."/>
            <person name="Skrede I."/>
            <person name="Drula E."/>
            <person name="Henrissat B."/>
            <person name="Morin E."/>
            <person name="Kohler A."/>
            <person name="Barry K."/>
            <person name="LaButti K."/>
            <person name="Morin E."/>
            <person name="Salamov A."/>
            <person name="Lipzen A."/>
            <person name="Mereny Z."/>
            <person name="Hegedus B."/>
            <person name="Baldrian P."/>
            <person name="Stursova M."/>
            <person name="Weitz H."/>
            <person name="Taylor A."/>
            <person name="Grigoriev I.V."/>
            <person name="Nagy L.G."/>
            <person name="Martin F."/>
            <person name="Kauserud H."/>
        </authorList>
    </citation>
    <scope>NUCLEOTIDE SEQUENCE</scope>
    <source>
        <strain evidence="2">CBHHK002</strain>
    </source>
</reference>
<keyword evidence="3" id="KW-1185">Reference proteome</keyword>
<dbReference type="PANTHER" id="PTHR38790">
    <property type="entry name" value="2EXR DOMAIN-CONTAINING PROTEIN-RELATED"/>
    <property type="match status" value="1"/>
</dbReference>
<comment type="caution">
    <text evidence="2">The sequence shown here is derived from an EMBL/GenBank/DDBJ whole genome shotgun (WGS) entry which is preliminary data.</text>
</comment>